<dbReference type="InterPro" id="IPR042099">
    <property type="entry name" value="ANL_N_sf"/>
</dbReference>
<keyword evidence="3" id="KW-0547">Nucleotide-binding</keyword>
<dbReference type="InterPro" id="IPR000873">
    <property type="entry name" value="AMP-dep_synth/lig_dom"/>
</dbReference>
<dbReference type="InterPro" id="IPR005914">
    <property type="entry name" value="Acac_CoA_synth"/>
</dbReference>
<dbReference type="GO" id="GO:0030729">
    <property type="term" value="F:acetoacetate-CoA ligase activity"/>
    <property type="evidence" value="ECO:0007669"/>
    <property type="project" value="InterPro"/>
</dbReference>
<dbReference type="GO" id="GO:0005524">
    <property type="term" value="F:ATP binding"/>
    <property type="evidence" value="ECO:0007669"/>
    <property type="project" value="UniProtKB-KW"/>
</dbReference>
<dbReference type="Gene3D" id="3.40.50.12780">
    <property type="entry name" value="N-terminal domain of ligase-like"/>
    <property type="match status" value="1"/>
</dbReference>
<dbReference type="Pfam" id="PF16177">
    <property type="entry name" value="ACAS_N"/>
    <property type="match status" value="1"/>
</dbReference>
<dbReference type="NCBIfam" id="TIGR01217">
    <property type="entry name" value="ac_ac_CoA_syn"/>
    <property type="match status" value="1"/>
</dbReference>
<gene>
    <name evidence="8" type="primary">acsA_1</name>
    <name evidence="8" type="ORF">AFL01nite_12380</name>
</gene>
<comment type="similarity">
    <text evidence="1">Belongs to the ATP-dependent AMP-binding enzyme family.</text>
</comment>
<name>A0A512HTY3_9ACTN</name>
<feature type="domain" description="AMP-dependent synthetase/ligase" evidence="5">
    <location>
        <begin position="106"/>
        <end position="469"/>
    </location>
</feature>
<keyword evidence="9" id="KW-1185">Reference proteome</keyword>
<evidence type="ECO:0000313" key="8">
    <source>
        <dbReference type="EMBL" id="GEO88911.1"/>
    </source>
</evidence>
<sequence>MSADVLWNPPTTGTTAIERFAAWIARTRGVEVADYDALWQWSVDDLAGFWGAWFEYLELPHDGDPSVVLADASMPGARWFPDVRLNHAEAMLRMSGRADGDVVVVARSQSRAEVTLTAAELRDQVARARLGLLEAGVGAGDRVAAYSPNIPETLVLMLAAASIGAIFSSCAPEFGTQSVIDRWQQIEPVVLLAVDGYRYGDKGIDRREQVETIAAALPSLRTLVWLPYLDQDAPAPAAAVTWQQFTARTGPLEFTRVAFDAPLYVLFSSGTTGLPKPIVHGHGGITVEHLKALSLQSDLGSQDRFFWFSTTGWMMWNYLVSGIGVGATVVMFDGNPAHPDLGALWEMAAEVGVTYFGTSAPFLLQCRKEGLHPARVADLSALRALGSTGAPLPEAGFRWVYDEFDPRVQLASVSGGTDTCAAFVGAAPTVPVYAGEISCRCLGCDVDSFDPSGRPVRDQLGELVIKQPMPSMPVGFWGDDDGSRYRAAYFEDFPGVWRHGDWINLTSYGSCTITGRSDATLNRGGVRLGTSEFYSVVESLPEVADSIVVHLEDDEGGAGRLLLFVALVEGAVLDDDLAKRIAVELRTKLSPRHVPDEVHQVRGMPRTLSGKKLEVPVKKILRGTPVDQAAAKGALQNPEVLDDFEAFRTR</sequence>
<dbReference type="SUPFAM" id="SSF56801">
    <property type="entry name" value="Acetyl-CoA synthetase-like"/>
    <property type="match status" value="1"/>
</dbReference>
<dbReference type="InterPro" id="IPR045851">
    <property type="entry name" value="AMP-bd_C_sf"/>
</dbReference>
<dbReference type="NCBIfam" id="NF002937">
    <property type="entry name" value="PRK03584.1"/>
    <property type="match status" value="1"/>
</dbReference>
<dbReference type="InterPro" id="IPR032387">
    <property type="entry name" value="ACAS_N"/>
</dbReference>
<evidence type="ECO:0000259" key="6">
    <source>
        <dbReference type="Pfam" id="PF13193"/>
    </source>
</evidence>
<dbReference type="GO" id="GO:0006629">
    <property type="term" value="P:lipid metabolic process"/>
    <property type="evidence" value="ECO:0007669"/>
    <property type="project" value="InterPro"/>
</dbReference>
<organism evidence="8 9">
    <name type="scientific">Aeromicrobium flavum</name>
    <dbReference type="NCBI Taxonomy" id="416568"/>
    <lineage>
        <taxon>Bacteria</taxon>
        <taxon>Bacillati</taxon>
        <taxon>Actinomycetota</taxon>
        <taxon>Actinomycetes</taxon>
        <taxon>Propionibacteriales</taxon>
        <taxon>Nocardioidaceae</taxon>
        <taxon>Aeromicrobium</taxon>
    </lineage>
</organism>
<accession>A0A512HTY3</accession>
<dbReference type="InterPro" id="IPR025110">
    <property type="entry name" value="AMP-bd_C"/>
</dbReference>
<evidence type="ECO:0000259" key="7">
    <source>
        <dbReference type="Pfam" id="PF16177"/>
    </source>
</evidence>
<protein>
    <submittedName>
        <fullName evidence="8">Acetoacetyl-CoA synthetase</fullName>
    </submittedName>
</protein>
<dbReference type="AlphaFoldDB" id="A0A512HTY3"/>
<keyword evidence="2" id="KW-0436">Ligase</keyword>
<evidence type="ECO:0000259" key="5">
    <source>
        <dbReference type="Pfam" id="PF00501"/>
    </source>
</evidence>
<dbReference type="EMBL" id="BJZQ01000004">
    <property type="protein sequence ID" value="GEO88911.1"/>
    <property type="molecule type" value="Genomic_DNA"/>
</dbReference>
<comment type="caution">
    <text evidence="8">The sequence shown here is derived from an EMBL/GenBank/DDBJ whole genome shotgun (WGS) entry which is preliminary data.</text>
</comment>
<evidence type="ECO:0000256" key="2">
    <source>
        <dbReference type="ARBA" id="ARBA00022598"/>
    </source>
</evidence>
<dbReference type="Pfam" id="PF00501">
    <property type="entry name" value="AMP-binding"/>
    <property type="match status" value="1"/>
</dbReference>
<dbReference type="Proteomes" id="UP000321769">
    <property type="component" value="Unassembled WGS sequence"/>
</dbReference>
<dbReference type="PROSITE" id="PS00455">
    <property type="entry name" value="AMP_BINDING"/>
    <property type="match status" value="1"/>
</dbReference>
<dbReference type="OrthoDB" id="9803968at2"/>
<evidence type="ECO:0000256" key="4">
    <source>
        <dbReference type="ARBA" id="ARBA00022840"/>
    </source>
</evidence>
<dbReference type="PANTHER" id="PTHR42921:SF1">
    <property type="entry name" value="ACETOACETYL-COA SYNTHETASE"/>
    <property type="match status" value="1"/>
</dbReference>
<proteinExistence type="inferred from homology"/>
<feature type="domain" description="Acetyl-coenzyme A synthetase N-terminal" evidence="7">
    <location>
        <begin position="35"/>
        <end position="89"/>
    </location>
</feature>
<reference evidence="8 9" key="1">
    <citation type="submission" date="2019-07" db="EMBL/GenBank/DDBJ databases">
        <title>Whole genome shotgun sequence of Aeromicrobium flavum NBRC 107625.</title>
        <authorList>
            <person name="Hosoyama A."/>
            <person name="Uohara A."/>
            <person name="Ohji S."/>
            <person name="Ichikawa N."/>
        </authorList>
    </citation>
    <scope>NUCLEOTIDE SEQUENCE [LARGE SCALE GENOMIC DNA]</scope>
    <source>
        <strain evidence="8 9">NBRC 107625</strain>
    </source>
</reference>
<evidence type="ECO:0000256" key="3">
    <source>
        <dbReference type="ARBA" id="ARBA00022741"/>
    </source>
</evidence>
<evidence type="ECO:0000313" key="9">
    <source>
        <dbReference type="Proteomes" id="UP000321769"/>
    </source>
</evidence>
<evidence type="ECO:0000256" key="1">
    <source>
        <dbReference type="ARBA" id="ARBA00006432"/>
    </source>
</evidence>
<dbReference type="Pfam" id="PF13193">
    <property type="entry name" value="AMP-binding_C"/>
    <property type="match status" value="1"/>
</dbReference>
<dbReference type="Gene3D" id="3.30.300.30">
    <property type="match status" value="1"/>
</dbReference>
<dbReference type="RefSeq" id="WP_146826510.1">
    <property type="nucleotide sequence ID" value="NZ_BAAAYQ010000001.1"/>
</dbReference>
<dbReference type="PANTHER" id="PTHR42921">
    <property type="entry name" value="ACETOACETYL-COA SYNTHETASE"/>
    <property type="match status" value="1"/>
</dbReference>
<keyword evidence="4" id="KW-0067">ATP-binding</keyword>
<dbReference type="InterPro" id="IPR020845">
    <property type="entry name" value="AMP-binding_CS"/>
</dbReference>
<feature type="domain" description="AMP-binding enzyme C-terminal" evidence="6">
    <location>
        <begin position="535"/>
        <end position="611"/>
    </location>
</feature>